<dbReference type="GO" id="GO:0004077">
    <property type="term" value="F:biotin--[biotin carboxyl-carrier protein] ligase activity"/>
    <property type="evidence" value="ECO:0007669"/>
    <property type="project" value="InterPro"/>
</dbReference>
<dbReference type="PROSITE" id="PS51733">
    <property type="entry name" value="BPL_LPL_CATALYTIC"/>
    <property type="match status" value="1"/>
</dbReference>
<dbReference type="Pfam" id="PF03099">
    <property type="entry name" value="BPL_LplA_LipB"/>
    <property type="match status" value="1"/>
</dbReference>
<name>A0A017H620_9FUSO</name>
<dbReference type="NCBIfam" id="TIGR00121">
    <property type="entry name" value="birA_ligase"/>
    <property type="match status" value="1"/>
</dbReference>
<organism evidence="2 3">
    <name type="scientific">Fusobacterium necrophorum subsp. funduliforme B35</name>
    <dbReference type="NCBI Taxonomy" id="1226633"/>
    <lineage>
        <taxon>Bacteria</taxon>
        <taxon>Fusobacteriati</taxon>
        <taxon>Fusobacteriota</taxon>
        <taxon>Fusobacteriia</taxon>
        <taxon>Fusobacteriales</taxon>
        <taxon>Fusobacteriaceae</taxon>
        <taxon>Fusobacterium</taxon>
    </lineage>
</organism>
<comment type="caution">
    <text evidence="2">The sequence shown here is derived from an EMBL/GenBank/DDBJ whole genome shotgun (WGS) entry which is preliminary data.</text>
</comment>
<dbReference type="Proteomes" id="UP000031184">
    <property type="component" value="Unassembled WGS sequence"/>
</dbReference>
<dbReference type="Gene3D" id="3.30.930.10">
    <property type="entry name" value="Bira Bifunctional Protein, Domain 2"/>
    <property type="match status" value="1"/>
</dbReference>
<accession>A0A017H620</accession>
<dbReference type="GO" id="GO:0005737">
    <property type="term" value="C:cytoplasm"/>
    <property type="evidence" value="ECO:0007669"/>
    <property type="project" value="TreeGrafter"/>
</dbReference>
<dbReference type="EMBL" id="AUZI01000016">
    <property type="protein sequence ID" value="KID49071.1"/>
    <property type="molecule type" value="Genomic_DNA"/>
</dbReference>
<dbReference type="PANTHER" id="PTHR12835">
    <property type="entry name" value="BIOTIN PROTEIN LIGASE"/>
    <property type="match status" value="1"/>
</dbReference>
<evidence type="ECO:0000256" key="1">
    <source>
        <dbReference type="ARBA" id="ARBA00022598"/>
    </source>
</evidence>
<dbReference type="OrthoDB" id="9807064at2"/>
<dbReference type="CDD" id="cd16442">
    <property type="entry name" value="BPL"/>
    <property type="match status" value="1"/>
</dbReference>
<evidence type="ECO:0000313" key="3">
    <source>
        <dbReference type="Proteomes" id="UP000031184"/>
    </source>
</evidence>
<keyword evidence="1 2" id="KW-0436">Ligase</keyword>
<proteinExistence type="predicted"/>
<dbReference type="SUPFAM" id="SSF55681">
    <property type="entry name" value="Class II aaRS and biotin synthetases"/>
    <property type="match status" value="1"/>
</dbReference>
<gene>
    <name evidence="2" type="ORF">C095_06475</name>
</gene>
<dbReference type="PATRIC" id="fig|1226633.4.peg.1299"/>
<protein>
    <submittedName>
        <fullName evidence="2">Biotin--protein ligase</fullName>
    </submittedName>
</protein>
<dbReference type="AlphaFoldDB" id="A0A017H620"/>
<evidence type="ECO:0000313" key="2">
    <source>
        <dbReference type="EMBL" id="KID49071.1"/>
    </source>
</evidence>
<dbReference type="InterPro" id="IPR045864">
    <property type="entry name" value="aa-tRNA-synth_II/BPL/LPL"/>
</dbReference>
<dbReference type="PANTHER" id="PTHR12835:SF5">
    <property type="entry name" value="BIOTIN--PROTEIN LIGASE"/>
    <property type="match status" value="1"/>
</dbReference>
<dbReference type="InterPro" id="IPR004143">
    <property type="entry name" value="BPL_LPL_catalytic"/>
</dbReference>
<reference evidence="2 3" key="1">
    <citation type="submission" date="2013-08" db="EMBL/GenBank/DDBJ databases">
        <title>An opportunistic ruminal bacterium that causes liver abscesses in cattle.</title>
        <authorList>
            <person name="Benahmed F.H."/>
            <person name="Rasmussen M."/>
            <person name="Harbottle H."/>
            <person name="Soppet D."/>
            <person name="Nagaraja T.G."/>
            <person name="Davidson M."/>
        </authorList>
    </citation>
    <scope>NUCLEOTIDE SEQUENCE [LARGE SCALE GENOMIC DNA]</scope>
    <source>
        <strain evidence="2 3">B35</strain>
    </source>
</reference>
<dbReference type="InterPro" id="IPR004408">
    <property type="entry name" value="Biotin_CoA_COase_ligase"/>
</dbReference>
<dbReference type="RefSeq" id="WP_039121927.1">
    <property type="nucleotide sequence ID" value="NZ_AOJP01000003.1"/>
</dbReference>
<sequence>MNIYSFEVLDSTNDYMKEHRKEFEEFDIVMAKNQRAGKGRRGNIWISTEGMALFTFLVKKRGDKAEEAYMKLPLLAGLAVIRALQRRKKIHYQLKWTNDIYLQEKKLAGILVERRENDFFIGIGINVNNAIPIEIKNIAISLQEVYQEKIEIESLILSIVEECRKLLEEYFAGNWKNILQEINAINYLQGKKIGLRVGNLFVQGTVQRIDENGELEILSKEGLRSFGMGEVVKERILVKLEKKLEILAKIYILKEANYDVIAYTEEVWEPFWEQKLEKLQVKIERNFGKEELKEKYQAKTLEEYPNLFPLEYYDEKNIKEVAKIFA</sequence>